<dbReference type="AlphaFoldDB" id="A0A6J4K3R1"/>
<feature type="non-terminal residue" evidence="2">
    <location>
        <position position="1"/>
    </location>
</feature>
<sequence>GRSRDSAVYGFRDAFAARGTCGGSGDRRARRANLPDDVVCLPGYGARRGAVRASGDGKYLHADHESDDGCPGAADRGAGGRRRCTGGGLG</sequence>
<dbReference type="EC" id="2.5.1.49" evidence="2"/>
<evidence type="ECO:0000256" key="1">
    <source>
        <dbReference type="SAM" id="MobiDB-lite"/>
    </source>
</evidence>
<dbReference type="GO" id="GO:0003961">
    <property type="term" value="F:O-acetylhomoserine aminocarboxypropyltransferase activity"/>
    <property type="evidence" value="ECO:0007669"/>
    <property type="project" value="UniProtKB-EC"/>
</dbReference>
<reference evidence="2" key="1">
    <citation type="submission" date="2020-02" db="EMBL/GenBank/DDBJ databases">
        <authorList>
            <person name="Meier V. D."/>
        </authorList>
    </citation>
    <scope>NUCLEOTIDE SEQUENCE</scope>
    <source>
        <strain evidence="2">AVDCRST_MAG26</strain>
    </source>
</reference>
<organism evidence="2">
    <name type="scientific">uncultured Chloroflexia bacterium</name>
    <dbReference type="NCBI Taxonomy" id="1672391"/>
    <lineage>
        <taxon>Bacteria</taxon>
        <taxon>Bacillati</taxon>
        <taxon>Chloroflexota</taxon>
        <taxon>Chloroflexia</taxon>
        <taxon>environmental samples</taxon>
    </lineage>
</organism>
<protein>
    <submittedName>
        <fullName evidence="2">O-acetylhomoserine sulfhydrylase / O-succinylhomoserine sulfhydrylase</fullName>
        <ecNumber evidence="2">2.5.1.48</ecNumber>
        <ecNumber evidence="2">2.5.1.49</ecNumber>
    </submittedName>
</protein>
<dbReference type="EC" id="2.5.1.48" evidence="2"/>
<dbReference type="EMBL" id="CADCTK010001035">
    <property type="protein sequence ID" value="CAA9294835.1"/>
    <property type="molecule type" value="Genomic_DNA"/>
</dbReference>
<feature type="non-terminal residue" evidence="2">
    <location>
        <position position="90"/>
    </location>
</feature>
<proteinExistence type="predicted"/>
<evidence type="ECO:0000313" key="2">
    <source>
        <dbReference type="EMBL" id="CAA9294835.1"/>
    </source>
</evidence>
<accession>A0A6J4K3R1</accession>
<keyword evidence="2" id="KW-0808">Transferase</keyword>
<feature type="region of interest" description="Disordered" evidence="1">
    <location>
        <begin position="58"/>
        <end position="90"/>
    </location>
</feature>
<gene>
    <name evidence="2" type="ORF">AVDCRST_MAG26-4374</name>
</gene>
<dbReference type="GO" id="GO:0003962">
    <property type="term" value="F:cystathionine gamma-synthase activity"/>
    <property type="evidence" value="ECO:0007669"/>
    <property type="project" value="UniProtKB-EC"/>
</dbReference>
<name>A0A6J4K3R1_9CHLR</name>